<proteinExistence type="predicted"/>
<gene>
    <name evidence="1" type="ORF">D2E76_09625</name>
</gene>
<evidence type="ECO:0000313" key="1">
    <source>
        <dbReference type="EMBL" id="RIT40063.1"/>
    </source>
</evidence>
<evidence type="ECO:0008006" key="3">
    <source>
        <dbReference type="Google" id="ProtNLM"/>
    </source>
</evidence>
<dbReference type="AlphaFoldDB" id="A0ABD7HQ11"/>
<comment type="caution">
    <text evidence="1">The sequence shown here is derived from an EMBL/GenBank/DDBJ whole genome shotgun (WGS) entry which is preliminary data.</text>
</comment>
<organism evidence="1 2">
    <name type="scientific">Mycobacteroides abscessus</name>
    <dbReference type="NCBI Taxonomy" id="36809"/>
    <lineage>
        <taxon>Bacteria</taxon>
        <taxon>Bacillati</taxon>
        <taxon>Actinomycetota</taxon>
        <taxon>Actinomycetes</taxon>
        <taxon>Mycobacteriales</taxon>
        <taxon>Mycobacteriaceae</taxon>
        <taxon>Mycobacteroides</taxon>
    </lineage>
</organism>
<sequence>MTNLLSPNPSLSGRDLTVDLALKQPTRIRARIANLAASNLLIDKFFRGLGSPVSGGGMLYSVLKATDFFTTDVRQRGAGDEYEIVRGVDPETRLAKPEDWGGKFKVTDEQRGRNEISYLDQNTTQLANTIARKLDTRAMEVVQAAVTGDNVVPGHDWGNLTFVGPEANLTPSALRPTADFSAAQLASSLQELGITHDLLVLHPAQAHDLRVAYGDQLQAMLASAGLTMFENPRVTAGEGWVLQRGQVGIVGFEHPLTVNVWDDRSVRSTWVQAYCVPALAVEKPYAAKKLTGLAL</sequence>
<accession>A0ABD7HQ11</accession>
<protein>
    <recommendedName>
        <fullName evidence="3">Major capsid protein</fullName>
    </recommendedName>
</protein>
<dbReference type="RefSeq" id="WP_100521953.1">
    <property type="nucleotide sequence ID" value="NZ_QWZX01000003.1"/>
</dbReference>
<dbReference type="EMBL" id="QXBN01000006">
    <property type="protein sequence ID" value="RIT40063.1"/>
    <property type="molecule type" value="Genomic_DNA"/>
</dbReference>
<reference evidence="1 2" key="1">
    <citation type="submission" date="2018-08" db="EMBL/GenBank/DDBJ databases">
        <title>Linezolid Resistance in Mycobacterium abscessus: MIC Distribution and Comprehensive Investigation of Resistance Mechanisms.</title>
        <authorList>
            <person name="Ye M."/>
            <person name="Xu L."/>
            <person name="Zou Y."/>
            <person name="Li B."/>
            <person name="Guo Q."/>
            <person name="Zhang Y."/>
            <person name="Zhan M."/>
            <person name="Xu B."/>
            <person name="Yu F."/>
            <person name="Zhang Z."/>
            <person name="Chu H."/>
        </authorList>
    </citation>
    <scope>NUCLEOTIDE SEQUENCE [LARGE SCALE GENOMIC DNA]</scope>
    <source>
        <strain evidence="1 2">G143</strain>
    </source>
</reference>
<name>A0ABD7HQ11_9MYCO</name>
<dbReference type="Proteomes" id="UP000284557">
    <property type="component" value="Unassembled WGS sequence"/>
</dbReference>
<dbReference type="NCBIfam" id="NF042926">
    <property type="entry name" value="capsid_Caudo_1"/>
    <property type="match status" value="1"/>
</dbReference>
<dbReference type="InterPro" id="IPR049995">
    <property type="entry name" value="Capsid_mycobact-type"/>
</dbReference>
<dbReference type="Pfam" id="PF25209">
    <property type="entry name" value="Phage_capsid_4"/>
    <property type="match status" value="1"/>
</dbReference>
<evidence type="ECO:0000313" key="2">
    <source>
        <dbReference type="Proteomes" id="UP000284557"/>
    </source>
</evidence>